<evidence type="ECO:0000256" key="1">
    <source>
        <dbReference type="ARBA" id="ARBA00004123"/>
    </source>
</evidence>
<keyword evidence="5" id="KW-0690">Ribosome biogenesis</keyword>
<feature type="compositionally biased region" description="Basic residues" evidence="7">
    <location>
        <begin position="60"/>
        <end position="76"/>
    </location>
</feature>
<feature type="compositionally biased region" description="Acidic residues" evidence="7">
    <location>
        <begin position="128"/>
        <end position="140"/>
    </location>
</feature>
<dbReference type="OrthoDB" id="5304887at2759"/>
<keyword evidence="3" id="KW-0813">Transport</keyword>
<feature type="compositionally biased region" description="Basic residues" evidence="7">
    <location>
        <begin position="1"/>
        <end position="10"/>
    </location>
</feature>
<dbReference type="RefSeq" id="XP_046014187.1">
    <property type="nucleotide sequence ID" value="XM_046153674.1"/>
</dbReference>
<dbReference type="GO" id="GO:0030687">
    <property type="term" value="C:preribosome, large subunit precursor"/>
    <property type="evidence" value="ECO:0007669"/>
    <property type="project" value="TreeGrafter"/>
</dbReference>
<evidence type="ECO:0000313" key="9">
    <source>
        <dbReference type="Proteomes" id="UP000756346"/>
    </source>
</evidence>
<feature type="compositionally biased region" description="Acidic residues" evidence="7">
    <location>
        <begin position="170"/>
        <end position="179"/>
    </location>
</feature>
<dbReference type="EMBL" id="JAGTJQ010000004">
    <property type="protein sequence ID" value="KAH7033355.1"/>
    <property type="molecule type" value="Genomic_DNA"/>
</dbReference>
<evidence type="ECO:0000256" key="2">
    <source>
        <dbReference type="ARBA" id="ARBA00004496"/>
    </source>
</evidence>
<dbReference type="GO" id="GO:0005730">
    <property type="term" value="C:nucleolus"/>
    <property type="evidence" value="ECO:0007669"/>
    <property type="project" value="TreeGrafter"/>
</dbReference>
<keyword evidence="6" id="KW-0539">Nucleus</keyword>
<comment type="caution">
    <text evidence="8">The sequence shown here is derived from an EMBL/GenBank/DDBJ whole genome shotgun (WGS) entry which is preliminary data.</text>
</comment>
<proteinExistence type="predicted"/>
<dbReference type="AlphaFoldDB" id="A0A9P9BS03"/>
<dbReference type="PANTHER" id="PTHR28280:SF1">
    <property type="entry name" value="SHUTTLING PRE-60S FACTOR ECM1"/>
    <property type="match status" value="1"/>
</dbReference>
<dbReference type="PANTHER" id="PTHR28280">
    <property type="entry name" value="SHUTTLING PRE-60S FACTOR ECM1"/>
    <property type="match status" value="1"/>
</dbReference>
<feature type="region of interest" description="Disordered" evidence="7">
    <location>
        <begin position="1"/>
        <end position="179"/>
    </location>
</feature>
<sequence length="179" mass="19701">MGKGVIKKNRTPSVHSRAARRATDLDIDTDKSLKEVRPPSESVDHRPSILAIHQNAGVTKKAKKGRNLSSKARKRQEKSMDRAAAIMERTEHKVVQSKNRGRTVETRRKTWDDINKSIPDFANSAMPGDEDEWESDDSSEEAGQKKSGAAKPGATAVSSTEASKVPLPAEMEDIDDNIL</sequence>
<evidence type="ECO:0000256" key="5">
    <source>
        <dbReference type="ARBA" id="ARBA00022517"/>
    </source>
</evidence>
<evidence type="ECO:0000256" key="3">
    <source>
        <dbReference type="ARBA" id="ARBA00022448"/>
    </source>
</evidence>
<dbReference type="Proteomes" id="UP000756346">
    <property type="component" value="Unassembled WGS sequence"/>
</dbReference>
<reference evidence="8" key="1">
    <citation type="journal article" date="2021" name="Nat. Commun.">
        <title>Genetic determinants of endophytism in the Arabidopsis root mycobiome.</title>
        <authorList>
            <person name="Mesny F."/>
            <person name="Miyauchi S."/>
            <person name="Thiergart T."/>
            <person name="Pickel B."/>
            <person name="Atanasova L."/>
            <person name="Karlsson M."/>
            <person name="Huettel B."/>
            <person name="Barry K.W."/>
            <person name="Haridas S."/>
            <person name="Chen C."/>
            <person name="Bauer D."/>
            <person name="Andreopoulos W."/>
            <person name="Pangilinan J."/>
            <person name="LaButti K."/>
            <person name="Riley R."/>
            <person name="Lipzen A."/>
            <person name="Clum A."/>
            <person name="Drula E."/>
            <person name="Henrissat B."/>
            <person name="Kohler A."/>
            <person name="Grigoriev I.V."/>
            <person name="Martin F.M."/>
            <person name="Hacquard S."/>
        </authorList>
    </citation>
    <scope>NUCLEOTIDE SEQUENCE</scope>
    <source>
        <strain evidence="8">MPI-CAGE-CH-0230</strain>
    </source>
</reference>
<dbReference type="GeneID" id="70183220"/>
<dbReference type="GO" id="GO:0000055">
    <property type="term" value="P:ribosomal large subunit export from nucleus"/>
    <property type="evidence" value="ECO:0007669"/>
    <property type="project" value="TreeGrafter"/>
</dbReference>
<dbReference type="GO" id="GO:0005737">
    <property type="term" value="C:cytoplasm"/>
    <property type="evidence" value="ECO:0007669"/>
    <property type="project" value="UniProtKB-SubCell"/>
</dbReference>
<organism evidence="8 9">
    <name type="scientific">Microdochium trichocladiopsis</name>
    <dbReference type="NCBI Taxonomy" id="1682393"/>
    <lineage>
        <taxon>Eukaryota</taxon>
        <taxon>Fungi</taxon>
        <taxon>Dikarya</taxon>
        <taxon>Ascomycota</taxon>
        <taxon>Pezizomycotina</taxon>
        <taxon>Sordariomycetes</taxon>
        <taxon>Xylariomycetidae</taxon>
        <taxon>Xylariales</taxon>
        <taxon>Microdochiaceae</taxon>
        <taxon>Microdochium</taxon>
    </lineage>
</organism>
<evidence type="ECO:0000256" key="7">
    <source>
        <dbReference type="SAM" id="MobiDB-lite"/>
    </source>
</evidence>
<feature type="compositionally biased region" description="Basic and acidic residues" evidence="7">
    <location>
        <begin position="102"/>
        <end position="115"/>
    </location>
</feature>
<keyword evidence="9" id="KW-1185">Reference proteome</keyword>
<gene>
    <name evidence="8" type="ORF">B0I36DRAFT_321266</name>
</gene>
<dbReference type="InterPro" id="IPR022784">
    <property type="entry name" value="Ribosome_bgen_Alb1"/>
</dbReference>
<dbReference type="InterPro" id="IPR053278">
    <property type="entry name" value="Pre-60S_factor_ECM1"/>
</dbReference>
<accession>A0A9P9BS03</accession>
<evidence type="ECO:0000313" key="8">
    <source>
        <dbReference type="EMBL" id="KAH7033355.1"/>
    </source>
</evidence>
<evidence type="ECO:0000256" key="6">
    <source>
        <dbReference type="ARBA" id="ARBA00023242"/>
    </source>
</evidence>
<evidence type="ECO:0000256" key="4">
    <source>
        <dbReference type="ARBA" id="ARBA00022490"/>
    </source>
</evidence>
<keyword evidence="4" id="KW-0963">Cytoplasm</keyword>
<protein>
    <submittedName>
        <fullName evidence="8">Alb1-domain-containing protein</fullName>
    </submittedName>
</protein>
<feature type="compositionally biased region" description="Basic and acidic residues" evidence="7">
    <location>
        <begin position="21"/>
        <end position="47"/>
    </location>
</feature>
<name>A0A9P9BS03_9PEZI</name>
<dbReference type="Pfam" id="PF09135">
    <property type="entry name" value="Alb1"/>
    <property type="match status" value="1"/>
</dbReference>
<comment type="subcellular location">
    <subcellularLocation>
        <location evidence="2">Cytoplasm</location>
    </subcellularLocation>
    <subcellularLocation>
        <location evidence="1">Nucleus</location>
    </subcellularLocation>
</comment>